<dbReference type="RefSeq" id="WP_378265345.1">
    <property type="nucleotide sequence ID" value="NZ_JBHUKR010000007.1"/>
</dbReference>
<evidence type="ECO:0000313" key="1">
    <source>
        <dbReference type="EMBL" id="MFD2417518.1"/>
    </source>
</evidence>
<proteinExistence type="predicted"/>
<organism evidence="1 2">
    <name type="scientific">Amycolatopsis pigmentata</name>
    <dbReference type="NCBI Taxonomy" id="450801"/>
    <lineage>
        <taxon>Bacteria</taxon>
        <taxon>Bacillati</taxon>
        <taxon>Actinomycetota</taxon>
        <taxon>Actinomycetes</taxon>
        <taxon>Pseudonocardiales</taxon>
        <taxon>Pseudonocardiaceae</taxon>
        <taxon>Amycolatopsis</taxon>
    </lineage>
</organism>
<dbReference type="Proteomes" id="UP001597417">
    <property type="component" value="Unassembled WGS sequence"/>
</dbReference>
<dbReference type="EMBL" id="JBHUKR010000007">
    <property type="protein sequence ID" value="MFD2417518.1"/>
    <property type="molecule type" value="Genomic_DNA"/>
</dbReference>
<evidence type="ECO:0000313" key="2">
    <source>
        <dbReference type="Proteomes" id="UP001597417"/>
    </source>
</evidence>
<sequence length="306" mass="34090">MPTLVDELKRLRRGRGVLAPNIEVLAGPRLRLLCNIAEHDEPAVVRRKLGRRLGELATRLPGDLGLALTAALAIHPEARHALLKERMNWLAAHLGRDERTARRRADEACALLAEAAGESVPDDGWYVASFDALVRLDSLSPVVQERRRIIATRDGVDEIIPSVSVPRHPADRTTAHELGVSVLYGGRLVRREHPSESHFRFAIALPTSLSAGQAHDYGIEMRIPPGQPMRPHYVLVPYRRSDRFEVRVRFDPARVPGSIWLVAGVPMRVVDDGRPCGELLTADAAGEVRWEFRNLTQGLGYGVQWR</sequence>
<gene>
    <name evidence="1" type="ORF">ACFSXZ_14405</name>
</gene>
<name>A0ABW5FR56_9PSEU</name>
<keyword evidence="2" id="KW-1185">Reference proteome</keyword>
<comment type="caution">
    <text evidence="1">The sequence shown here is derived from an EMBL/GenBank/DDBJ whole genome shotgun (WGS) entry which is preliminary data.</text>
</comment>
<reference evidence="2" key="1">
    <citation type="journal article" date="2019" name="Int. J. Syst. Evol. Microbiol.">
        <title>The Global Catalogue of Microorganisms (GCM) 10K type strain sequencing project: providing services to taxonomists for standard genome sequencing and annotation.</title>
        <authorList>
            <consortium name="The Broad Institute Genomics Platform"/>
            <consortium name="The Broad Institute Genome Sequencing Center for Infectious Disease"/>
            <person name="Wu L."/>
            <person name="Ma J."/>
        </authorList>
    </citation>
    <scope>NUCLEOTIDE SEQUENCE [LARGE SCALE GENOMIC DNA]</scope>
    <source>
        <strain evidence="2">CGMCC 4.7645</strain>
    </source>
</reference>
<accession>A0ABW5FR56</accession>
<protein>
    <submittedName>
        <fullName evidence="1">Uncharacterized protein</fullName>
    </submittedName>
</protein>